<comment type="similarity">
    <text evidence="1">Belongs to the 'phage' integrase family.</text>
</comment>
<dbReference type="Proteomes" id="UP000283872">
    <property type="component" value="Unassembled WGS sequence"/>
</dbReference>
<protein>
    <submittedName>
        <fullName evidence="8">Site-specific integrase</fullName>
    </submittedName>
</protein>
<accession>A0A3E5DRK8</accession>
<dbReference type="PANTHER" id="PTHR30349">
    <property type="entry name" value="PHAGE INTEGRASE-RELATED"/>
    <property type="match status" value="1"/>
</dbReference>
<dbReference type="RefSeq" id="WP_117587901.1">
    <property type="nucleotide sequence ID" value="NZ_QRVA01000063.1"/>
</dbReference>
<evidence type="ECO:0000313" key="10">
    <source>
        <dbReference type="Proteomes" id="UP000283872"/>
    </source>
</evidence>
<name>A0A3E5DRK8_9BACT</name>
<dbReference type="Gene3D" id="1.10.150.130">
    <property type="match status" value="1"/>
</dbReference>
<keyword evidence="4" id="KW-0233">DNA recombination</keyword>
<gene>
    <name evidence="9" type="ORF">DW079_09900</name>
    <name evidence="8" type="ORF">DWY11_15045</name>
</gene>
<dbReference type="EMBL" id="QRNB01000050">
    <property type="protein sequence ID" value="RHK09586.1"/>
    <property type="molecule type" value="Genomic_DNA"/>
</dbReference>
<dbReference type="SUPFAM" id="SSF56349">
    <property type="entry name" value="DNA breaking-rejoining enzymes"/>
    <property type="match status" value="1"/>
</dbReference>
<feature type="domain" description="Tyr recombinase" evidence="6">
    <location>
        <begin position="117"/>
        <end position="307"/>
    </location>
</feature>
<dbReference type="GO" id="GO:0006310">
    <property type="term" value="P:DNA recombination"/>
    <property type="evidence" value="ECO:0007669"/>
    <property type="project" value="UniProtKB-KW"/>
</dbReference>
<evidence type="ECO:0000256" key="2">
    <source>
        <dbReference type="ARBA" id="ARBA00022908"/>
    </source>
</evidence>
<dbReference type="InterPro" id="IPR025269">
    <property type="entry name" value="SAM-like_dom"/>
</dbReference>
<evidence type="ECO:0000313" key="9">
    <source>
        <dbReference type="EMBL" id="RHK09586.1"/>
    </source>
</evidence>
<dbReference type="PROSITE" id="PS51900">
    <property type="entry name" value="CB"/>
    <property type="match status" value="1"/>
</dbReference>
<keyword evidence="3 5" id="KW-0238">DNA-binding</keyword>
<evidence type="ECO:0000256" key="3">
    <source>
        <dbReference type="ARBA" id="ARBA00023125"/>
    </source>
</evidence>
<keyword evidence="2" id="KW-0229">DNA integration</keyword>
<evidence type="ECO:0000259" key="7">
    <source>
        <dbReference type="PROSITE" id="PS51900"/>
    </source>
</evidence>
<dbReference type="Pfam" id="PF13102">
    <property type="entry name" value="Phage_int_SAM_5"/>
    <property type="match status" value="1"/>
</dbReference>
<evidence type="ECO:0000313" key="8">
    <source>
        <dbReference type="EMBL" id="RGS10545.1"/>
    </source>
</evidence>
<dbReference type="Proteomes" id="UP000286211">
    <property type="component" value="Unassembled WGS sequence"/>
</dbReference>
<evidence type="ECO:0000256" key="5">
    <source>
        <dbReference type="PROSITE-ProRule" id="PRU01248"/>
    </source>
</evidence>
<feature type="domain" description="Core-binding (CB)" evidence="7">
    <location>
        <begin position="13"/>
        <end position="96"/>
    </location>
</feature>
<dbReference type="GO" id="GO:0003677">
    <property type="term" value="F:DNA binding"/>
    <property type="evidence" value="ECO:0007669"/>
    <property type="project" value="UniProtKB-UniRule"/>
</dbReference>
<evidence type="ECO:0000259" key="6">
    <source>
        <dbReference type="PROSITE" id="PS51898"/>
    </source>
</evidence>
<dbReference type="PROSITE" id="PS51898">
    <property type="entry name" value="TYR_RECOMBINASE"/>
    <property type="match status" value="1"/>
</dbReference>
<dbReference type="InterPro" id="IPR010998">
    <property type="entry name" value="Integrase_recombinase_N"/>
</dbReference>
<dbReference type="AlphaFoldDB" id="A0A3E5DRK8"/>
<dbReference type="EMBL" id="QRVA01000063">
    <property type="protein sequence ID" value="RGS10545.1"/>
    <property type="molecule type" value="Genomic_DNA"/>
</dbReference>
<evidence type="ECO:0000256" key="1">
    <source>
        <dbReference type="ARBA" id="ARBA00008857"/>
    </source>
</evidence>
<dbReference type="InterPro" id="IPR011010">
    <property type="entry name" value="DNA_brk_join_enz"/>
</dbReference>
<proteinExistence type="inferred from homology"/>
<organism evidence="8 10">
    <name type="scientific">Segatella copri</name>
    <dbReference type="NCBI Taxonomy" id="165179"/>
    <lineage>
        <taxon>Bacteria</taxon>
        <taxon>Pseudomonadati</taxon>
        <taxon>Bacteroidota</taxon>
        <taxon>Bacteroidia</taxon>
        <taxon>Bacteroidales</taxon>
        <taxon>Prevotellaceae</taxon>
        <taxon>Segatella</taxon>
    </lineage>
</organism>
<dbReference type="PANTHER" id="PTHR30349:SF64">
    <property type="entry name" value="PROPHAGE INTEGRASE INTD-RELATED"/>
    <property type="match status" value="1"/>
</dbReference>
<dbReference type="InterPro" id="IPR013762">
    <property type="entry name" value="Integrase-like_cat_sf"/>
</dbReference>
<evidence type="ECO:0000313" key="11">
    <source>
        <dbReference type="Proteomes" id="UP000286211"/>
    </source>
</evidence>
<dbReference type="InterPro" id="IPR002104">
    <property type="entry name" value="Integrase_catalytic"/>
</dbReference>
<dbReference type="Gene3D" id="1.10.443.10">
    <property type="entry name" value="Intergrase catalytic core"/>
    <property type="match status" value="1"/>
</dbReference>
<reference evidence="10 11" key="1">
    <citation type="submission" date="2018-08" db="EMBL/GenBank/DDBJ databases">
        <title>A genome reference for cultivated species of the human gut microbiota.</title>
        <authorList>
            <person name="Zou Y."/>
            <person name="Xue W."/>
            <person name="Luo G."/>
        </authorList>
    </citation>
    <scope>NUCLEOTIDE SEQUENCE [LARGE SCALE GENOMIC DNA]</scope>
    <source>
        <strain evidence="8 10">AF24-12</strain>
        <strain evidence="9 11">AF46-2NS</strain>
    </source>
</reference>
<evidence type="ECO:0000256" key="4">
    <source>
        <dbReference type="ARBA" id="ARBA00023172"/>
    </source>
</evidence>
<sequence>MANNKCIKSRSKYSFVNFMTDIITQLHKNGQHKTWQHYRATLNSFMRFRQNKDLSLRKMDAAMIEAYEAYLKQQDVCRNTSSFYMRILRAVYNRAVEQELIAQQYPFRRVYTGIDKTRKRAIPFETVKLIKQLDLQQSPSSDMAKDAFMMSFYLRGISFIDLAHLKKSDLQDGYLHYNRSKTHQRITVKWEPQMQALVDKYKHLTDNSPYLFPFLHDNSDEENPDYQLYHNAESRITYHLKKLKQQLGIQGNLTLYVARHSWATAAKEHHQPISVISEALGHDSETTTQIYLRSIQTSEVDKLNAELLSELI</sequence>
<dbReference type="Pfam" id="PF00589">
    <property type="entry name" value="Phage_integrase"/>
    <property type="match status" value="1"/>
</dbReference>
<dbReference type="GO" id="GO:0015074">
    <property type="term" value="P:DNA integration"/>
    <property type="evidence" value="ECO:0007669"/>
    <property type="project" value="UniProtKB-KW"/>
</dbReference>
<dbReference type="InterPro" id="IPR044068">
    <property type="entry name" value="CB"/>
</dbReference>
<comment type="caution">
    <text evidence="8">The sequence shown here is derived from an EMBL/GenBank/DDBJ whole genome shotgun (WGS) entry which is preliminary data.</text>
</comment>
<dbReference type="InterPro" id="IPR050090">
    <property type="entry name" value="Tyrosine_recombinase_XerCD"/>
</dbReference>